<dbReference type="Proteomes" id="UP000887116">
    <property type="component" value="Unassembled WGS sequence"/>
</dbReference>
<proteinExistence type="predicted"/>
<gene>
    <name evidence="1" type="primary">AVEN_3579_1</name>
    <name evidence="1" type="ORF">TNCT_618171</name>
</gene>
<keyword evidence="2" id="KW-1185">Reference proteome</keyword>
<sequence>MEKHKTSGINGVNAETSLHSCTIEFTPHFSSLKFNLEAIVVNKVTSPLPNFQFENRQFPHLKNLKLADPNFHISKPIDVLLGAEIYANLLEGLPILGPAGTPAAIPTKLGYILSRKIYAPPLQESIVNSTLNATNCQNYGNSKKFLKLMLKFKFLILVKKVFQNR</sequence>
<evidence type="ECO:0000313" key="2">
    <source>
        <dbReference type="Proteomes" id="UP000887116"/>
    </source>
</evidence>
<dbReference type="AlphaFoldDB" id="A0A8X6LL03"/>
<organism evidence="1 2">
    <name type="scientific">Trichonephila clavata</name>
    <name type="common">Joro spider</name>
    <name type="synonym">Nephila clavata</name>
    <dbReference type="NCBI Taxonomy" id="2740835"/>
    <lineage>
        <taxon>Eukaryota</taxon>
        <taxon>Metazoa</taxon>
        <taxon>Ecdysozoa</taxon>
        <taxon>Arthropoda</taxon>
        <taxon>Chelicerata</taxon>
        <taxon>Arachnida</taxon>
        <taxon>Araneae</taxon>
        <taxon>Araneomorphae</taxon>
        <taxon>Entelegynae</taxon>
        <taxon>Araneoidea</taxon>
        <taxon>Nephilidae</taxon>
        <taxon>Trichonephila</taxon>
    </lineage>
</organism>
<reference evidence="1" key="1">
    <citation type="submission" date="2020-07" db="EMBL/GenBank/DDBJ databases">
        <title>Multicomponent nature underlies the extraordinary mechanical properties of spider dragline silk.</title>
        <authorList>
            <person name="Kono N."/>
            <person name="Nakamura H."/>
            <person name="Mori M."/>
            <person name="Yoshida Y."/>
            <person name="Ohtoshi R."/>
            <person name="Malay A.D."/>
            <person name="Moran D.A.P."/>
            <person name="Tomita M."/>
            <person name="Numata K."/>
            <person name="Arakawa K."/>
        </authorList>
    </citation>
    <scope>NUCLEOTIDE SEQUENCE</scope>
</reference>
<dbReference type="EMBL" id="BMAO01006876">
    <property type="protein sequence ID" value="GFR12192.1"/>
    <property type="molecule type" value="Genomic_DNA"/>
</dbReference>
<name>A0A8X6LL03_TRICU</name>
<protein>
    <submittedName>
        <fullName evidence="1">DUF1758 domain-containing protein</fullName>
    </submittedName>
</protein>
<evidence type="ECO:0000313" key="1">
    <source>
        <dbReference type="EMBL" id="GFR12192.1"/>
    </source>
</evidence>
<accession>A0A8X6LL03</accession>
<dbReference type="OrthoDB" id="8065733at2759"/>
<comment type="caution">
    <text evidence="1">The sequence shown here is derived from an EMBL/GenBank/DDBJ whole genome shotgun (WGS) entry which is preliminary data.</text>
</comment>